<keyword evidence="3" id="KW-1185">Reference proteome</keyword>
<organism evidence="2 3">
    <name type="scientific">Thermanaerothrix solaris</name>
    <dbReference type="NCBI Taxonomy" id="3058434"/>
    <lineage>
        <taxon>Bacteria</taxon>
        <taxon>Bacillati</taxon>
        <taxon>Chloroflexota</taxon>
        <taxon>Anaerolineae</taxon>
        <taxon>Anaerolineales</taxon>
        <taxon>Anaerolineaceae</taxon>
        <taxon>Thermanaerothrix</taxon>
    </lineage>
</organism>
<dbReference type="Gene3D" id="2.60.120.10">
    <property type="entry name" value="Jelly Rolls"/>
    <property type="match status" value="1"/>
</dbReference>
<gene>
    <name evidence="2" type="ORF">QYE77_13540</name>
</gene>
<dbReference type="RefSeq" id="WP_315625968.1">
    <property type="nucleotide sequence ID" value="NZ_JAUHMF010000002.1"/>
</dbReference>
<reference evidence="2 3" key="1">
    <citation type="submission" date="2023-07" db="EMBL/GenBank/DDBJ databases">
        <title>Novel species of Thermanaerothrix with wide hydrolytic capabilities.</title>
        <authorList>
            <person name="Zayulina K.S."/>
            <person name="Podosokorskaya O.A."/>
            <person name="Elcheninov A.G."/>
        </authorList>
    </citation>
    <scope>NUCLEOTIDE SEQUENCE [LARGE SCALE GENOMIC DNA]</scope>
    <source>
        <strain evidence="2 3">4228-RoL</strain>
    </source>
</reference>
<dbReference type="InterPro" id="IPR014710">
    <property type="entry name" value="RmlC-like_jellyroll"/>
</dbReference>
<sequence length="115" mass="12797">MTKLYTLYKDLSTIVPNPPPNSILSHSLLQHPRLKAILFLFAAGQELSEHTASIPAVIHILEGECDLKVGGDKYRLQSGAWLFMEAQTPHTLVAHTNVRMLLLMLPDPLVQEDGE</sequence>
<dbReference type="EMBL" id="JAUHMF010000002">
    <property type="protein sequence ID" value="MDT8899284.1"/>
    <property type="molecule type" value="Genomic_DNA"/>
</dbReference>
<name>A0ABU3NR30_9CHLR</name>
<evidence type="ECO:0000259" key="1">
    <source>
        <dbReference type="Pfam" id="PF07883"/>
    </source>
</evidence>
<evidence type="ECO:0000313" key="2">
    <source>
        <dbReference type="EMBL" id="MDT8899284.1"/>
    </source>
</evidence>
<feature type="domain" description="Cupin type-2" evidence="1">
    <location>
        <begin position="41"/>
        <end position="104"/>
    </location>
</feature>
<proteinExistence type="predicted"/>
<dbReference type="Proteomes" id="UP001254165">
    <property type="component" value="Unassembled WGS sequence"/>
</dbReference>
<comment type="caution">
    <text evidence="2">The sequence shown here is derived from an EMBL/GenBank/DDBJ whole genome shotgun (WGS) entry which is preliminary data.</text>
</comment>
<dbReference type="InterPro" id="IPR011051">
    <property type="entry name" value="RmlC_Cupin_sf"/>
</dbReference>
<dbReference type="InterPro" id="IPR013096">
    <property type="entry name" value="Cupin_2"/>
</dbReference>
<evidence type="ECO:0000313" key="3">
    <source>
        <dbReference type="Proteomes" id="UP001254165"/>
    </source>
</evidence>
<accession>A0ABU3NR30</accession>
<dbReference type="CDD" id="cd02230">
    <property type="entry name" value="cupin_HP0902-like"/>
    <property type="match status" value="1"/>
</dbReference>
<dbReference type="PANTHER" id="PTHR37694:SF1">
    <property type="entry name" value="SLR8022 PROTEIN"/>
    <property type="match status" value="1"/>
</dbReference>
<protein>
    <submittedName>
        <fullName evidence="2">Cupin domain-containing protein</fullName>
    </submittedName>
</protein>
<dbReference type="Pfam" id="PF07883">
    <property type="entry name" value="Cupin_2"/>
    <property type="match status" value="1"/>
</dbReference>
<dbReference type="PANTHER" id="PTHR37694">
    <property type="entry name" value="SLR8022 PROTEIN"/>
    <property type="match status" value="1"/>
</dbReference>
<dbReference type="SUPFAM" id="SSF51182">
    <property type="entry name" value="RmlC-like cupins"/>
    <property type="match status" value="1"/>
</dbReference>